<dbReference type="AlphaFoldDB" id="A0AAD3S7T1"/>
<dbReference type="EC" id="2.4.1.82" evidence="2"/>
<keyword evidence="5" id="KW-0119">Carbohydrate metabolism</keyword>
<evidence type="ECO:0000256" key="2">
    <source>
        <dbReference type="ARBA" id="ARBA00012708"/>
    </source>
</evidence>
<dbReference type="Proteomes" id="UP001279734">
    <property type="component" value="Unassembled WGS sequence"/>
</dbReference>
<dbReference type="InterPro" id="IPR013785">
    <property type="entry name" value="Aldolase_TIM"/>
</dbReference>
<dbReference type="PANTHER" id="PTHR31268:SF29">
    <property type="entry name" value="GALACTINOL--SUCROSE GALACTOSYLTRANSFERASE 1-RELATED"/>
    <property type="match status" value="1"/>
</dbReference>
<sequence length="822" mass="90733">MTVGAGINVSDGKLVVLGNSVLTDVHDNIIVTPATGGGLINGAFIGVDSDHVSSRRVFPVGKLQELRFMCLFRFKLWWMTQRMGSCGQDIPVETQFLIVEVNGDSLFGDDGANQSALYTVFLPVLEGDFRAVLQGNAQDELEICLESGDPYVEGFEGTHLVYVGAGADPFDVITDAVKWMRTISVFLVFTLNYQHGLGLVYFAVKLHFHDCIQSTDISILNVRRTVERHLRSFTHRERKKMPDMLNWFGWCTWDAFYADVTAAGVKHGLESFGKGGVSPKFVIIDDGWQSVGMDPIGEEFKADNTANFANRLTDIKENHKFQKNDKDGNRLEDGFRHFITEIKEDHALKYVYVWHAITGYWGGVRPGVIGMEHYEPKMSYPKASPGVQSLEPDEALNCIIMNGLGFVNPERVFIFYNELHSYLASCGIDGVKVDVQNILETLGGGHGGRVKLAGKYHRALEASIARNFPDNGIISCMSHNTDGLYSAKRTAVIRASDDFWPRDSASHTIHIASVAYNTVFLGEFMQPDWDMFHSLHPMADYHAAARAVGGCAIYVSDKPGHHDFNLLKKIVLPDGSILRAKLPGRPTRDCLFTDPARDGKSLLKIWNMNESTGVIGVFNCQGAGWCKVGKRNLIHDEQPGTITGFVRATDVNYLNKIAEAGWTGDAVVYAHLRGEVVYLPQNASLPITLRAKEYEIFTVVPVKQLSNGATFAAIGLVEMFNSGGAIKDLKYEAERSGTVNLKIRGCGMFGAYSSISPKEIVVDGEGSEFEYDELSGLLIAAPLPPNNWLMGNLFFPCSEKDLISGLERYVAPGMGTGGFRQR</sequence>
<comment type="function">
    <text evidence="6">Transglycosidase operating by a ping-pong reaction mechanism. Involved in the synthesis of raffinose, a major soluble carbohydrate in seeds, roots and tubers.</text>
</comment>
<accession>A0AAD3S7T1</accession>
<name>A0AAD3S7T1_NEPGR</name>
<evidence type="ECO:0000256" key="5">
    <source>
        <dbReference type="ARBA" id="ARBA00023277"/>
    </source>
</evidence>
<proteinExistence type="inferred from homology"/>
<keyword evidence="3" id="KW-0328">Glycosyltransferase</keyword>
<evidence type="ECO:0000256" key="7">
    <source>
        <dbReference type="ARBA" id="ARBA00049426"/>
    </source>
</evidence>
<dbReference type="InterPro" id="IPR017853">
    <property type="entry name" value="GH"/>
</dbReference>
<evidence type="ECO:0000313" key="8">
    <source>
        <dbReference type="EMBL" id="GMH05874.1"/>
    </source>
</evidence>
<dbReference type="GO" id="GO:0047274">
    <property type="term" value="F:galactinol-sucrose galactosyltransferase activity"/>
    <property type="evidence" value="ECO:0007669"/>
    <property type="project" value="UniProtKB-EC"/>
</dbReference>
<evidence type="ECO:0000256" key="6">
    <source>
        <dbReference type="ARBA" id="ARBA00025404"/>
    </source>
</evidence>
<keyword evidence="4" id="KW-0808">Transferase</keyword>
<dbReference type="Gene3D" id="3.20.20.70">
    <property type="entry name" value="Aldolase class I"/>
    <property type="match status" value="1"/>
</dbReference>
<protein>
    <recommendedName>
        <fullName evidence="2">galactinol--sucrose galactosyltransferase</fullName>
        <ecNumber evidence="2">2.4.1.82</ecNumber>
    </recommendedName>
</protein>
<comment type="similarity">
    <text evidence="1">Belongs to the glycosyl hydrolases 36 family.</text>
</comment>
<evidence type="ECO:0000256" key="4">
    <source>
        <dbReference type="ARBA" id="ARBA00022679"/>
    </source>
</evidence>
<dbReference type="Pfam" id="PF05691">
    <property type="entry name" value="Raffinose_syn"/>
    <property type="match status" value="2"/>
</dbReference>
<organism evidence="8 9">
    <name type="scientific">Nepenthes gracilis</name>
    <name type="common">Slender pitcher plant</name>
    <dbReference type="NCBI Taxonomy" id="150966"/>
    <lineage>
        <taxon>Eukaryota</taxon>
        <taxon>Viridiplantae</taxon>
        <taxon>Streptophyta</taxon>
        <taxon>Embryophyta</taxon>
        <taxon>Tracheophyta</taxon>
        <taxon>Spermatophyta</taxon>
        <taxon>Magnoliopsida</taxon>
        <taxon>eudicotyledons</taxon>
        <taxon>Gunneridae</taxon>
        <taxon>Pentapetalae</taxon>
        <taxon>Caryophyllales</taxon>
        <taxon>Nepenthaceae</taxon>
        <taxon>Nepenthes</taxon>
    </lineage>
</organism>
<evidence type="ECO:0000256" key="3">
    <source>
        <dbReference type="ARBA" id="ARBA00022676"/>
    </source>
</evidence>
<evidence type="ECO:0000256" key="1">
    <source>
        <dbReference type="ARBA" id="ARBA00007240"/>
    </source>
</evidence>
<comment type="caution">
    <text evidence="8">The sequence shown here is derived from an EMBL/GenBank/DDBJ whole genome shotgun (WGS) entry which is preliminary data.</text>
</comment>
<dbReference type="PANTHER" id="PTHR31268">
    <property type="match status" value="1"/>
</dbReference>
<comment type="catalytic activity">
    <reaction evidence="7">
        <text>alpha-D-galactosyl-(1-&gt;3)-1D-myo-inositol + sucrose = raffinose + myo-inositol</text>
        <dbReference type="Rhea" id="RHEA:20161"/>
        <dbReference type="ChEBI" id="CHEBI:16634"/>
        <dbReference type="ChEBI" id="CHEBI:17268"/>
        <dbReference type="ChEBI" id="CHEBI:17505"/>
        <dbReference type="ChEBI" id="CHEBI:17992"/>
        <dbReference type="EC" id="2.4.1.82"/>
    </reaction>
</comment>
<evidence type="ECO:0000313" key="9">
    <source>
        <dbReference type="Proteomes" id="UP001279734"/>
    </source>
</evidence>
<dbReference type="InterPro" id="IPR008811">
    <property type="entry name" value="Glycosyl_hydrolases_36"/>
</dbReference>
<keyword evidence="9" id="KW-1185">Reference proteome</keyword>
<dbReference type="FunFam" id="3.20.20.70:FF:000129">
    <property type="entry name" value="Probable galactinol--sucrose galactosyltransferase 1"/>
    <property type="match status" value="1"/>
</dbReference>
<gene>
    <name evidence="8" type="ORF">Nepgr_007714</name>
</gene>
<dbReference type="EMBL" id="BSYO01000006">
    <property type="protein sequence ID" value="GMH05874.1"/>
    <property type="molecule type" value="Genomic_DNA"/>
</dbReference>
<dbReference type="SUPFAM" id="SSF51445">
    <property type="entry name" value="(Trans)glycosidases"/>
    <property type="match status" value="1"/>
</dbReference>
<reference evidence="8" key="1">
    <citation type="submission" date="2023-05" db="EMBL/GenBank/DDBJ databases">
        <title>Nepenthes gracilis genome sequencing.</title>
        <authorList>
            <person name="Fukushima K."/>
        </authorList>
    </citation>
    <scope>NUCLEOTIDE SEQUENCE</scope>
    <source>
        <strain evidence="8">SING2019-196</strain>
    </source>
</reference>